<feature type="domain" description="Methyltransferase" evidence="3">
    <location>
        <begin position="51"/>
        <end position="140"/>
    </location>
</feature>
<evidence type="ECO:0000313" key="5">
    <source>
        <dbReference type="Proteomes" id="UP001320972"/>
    </source>
</evidence>
<sequence>MEEVVQTRNAYESEAEAYVEKYCSISAVDIYGDTFLEVLADGQSDEPSRLLDLGCGPGSDIETFNAAGYEVVGLDITQSFLRKATGNALVADFVCGDMRNLPFSGESFEGIWASASLHHIPRSDIKATLRDCQRILRSGGSLCASVKHDVQPEDDTERHFEYYTVEEFQSVLNNTGFDVRTAETRGGWTVVIATC</sequence>
<protein>
    <submittedName>
        <fullName evidence="4">Methyltransferase domain-containing protein</fullName>
    </submittedName>
</protein>
<dbReference type="PANTHER" id="PTHR43861:SF1">
    <property type="entry name" value="TRANS-ACONITATE 2-METHYLTRANSFERASE"/>
    <property type="match status" value="1"/>
</dbReference>
<evidence type="ECO:0000259" key="3">
    <source>
        <dbReference type="Pfam" id="PF13649"/>
    </source>
</evidence>
<name>A0ABT2QIM5_9EURY</name>
<gene>
    <name evidence="4" type="ORF">OB955_18905</name>
</gene>
<dbReference type="GO" id="GO:0008168">
    <property type="term" value="F:methyltransferase activity"/>
    <property type="evidence" value="ECO:0007669"/>
    <property type="project" value="UniProtKB-KW"/>
</dbReference>
<keyword evidence="1 4" id="KW-0489">Methyltransferase</keyword>
<dbReference type="RefSeq" id="WP_338008739.1">
    <property type="nucleotide sequence ID" value="NZ_JAOPKB010000014.1"/>
</dbReference>
<dbReference type="InterPro" id="IPR029063">
    <property type="entry name" value="SAM-dependent_MTases_sf"/>
</dbReference>
<dbReference type="GO" id="GO:0032259">
    <property type="term" value="P:methylation"/>
    <property type="evidence" value="ECO:0007669"/>
    <property type="project" value="UniProtKB-KW"/>
</dbReference>
<keyword evidence="5" id="KW-1185">Reference proteome</keyword>
<dbReference type="PANTHER" id="PTHR43861">
    <property type="entry name" value="TRANS-ACONITATE 2-METHYLTRANSFERASE-RELATED"/>
    <property type="match status" value="1"/>
</dbReference>
<dbReference type="EMBL" id="JAOPKB010000014">
    <property type="protein sequence ID" value="MCU4974793.1"/>
    <property type="molecule type" value="Genomic_DNA"/>
</dbReference>
<reference evidence="4 5" key="1">
    <citation type="submission" date="2022-09" db="EMBL/GenBank/DDBJ databases">
        <title>Enrichment on poylsaccharides allowed isolation of novel metabolic and taxonomic groups of Haloarchaea.</title>
        <authorList>
            <person name="Sorokin D.Y."/>
            <person name="Elcheninov A.G."/>
            <person name="Khizhniak T.V."/>
            <person name="Kolganova T.V."/>
            <person name="Kublanov I.V."/>
        </authorList>
    </citation>
    <scope>NUCLEOTIDE SEQUENCE [LARGE SCALE GENOMIC DNA]</scope>
    <source>
        <strain evidence="4 5">AArc-m2/3/4</strain>
    </source>
</reference>
<proteinExistence type="predicted"/>
<evidence type="ECO:0000313" key="4">
    <source>
        <dbReference type="EMBL" id="MCU4974793.1"/>
    </source>
</evidence>
<dbReference type="Proteomes" id="UP001320972">
    <property type="component" value="Unassembled WGS sequence"/>
</dbReference>
<evidence type="ECO:0000256" key="2">
    <source>
        <dbReference type="ARBA" id="ARBA00022679"/>
    </source>
</evidence>
<dbReference type="Pfam" id="PF13649">
    <property type="entry name" value="Methyltransf_25"/>
    <property type="match status" value="1"/>
</dbReference>
<comment type="caution">
    <text evidence="4">The sequence shown here is derived from an EMBL/GenBank/DDBJ whole genome shotgun (WGS) entry which is preliminary data.</text>
</comment>
<accession>A0ABT2QIM5</accession>
<dbReference type="Gene3D" id="3.40.50.150">
    <property type="entry name" value="Vaccinia Virus protein VP39"/>
    <property type="match status" value="1"/>
</dbReference>
<dbReference type="InterPro" id="IPR041698">
    <property type="entry name" value="Methyltransf_25"/>
</dbReference>
<keyword evidence="2" id="KW-0808">Transferase</keyword>
<dbReference type="SUPFAM" id="SSF53335">
    <property type="entry name" value="S-adenosyl-L-methionine-dependent methyltransferases"/>
    <property type="match status" value="1"/>
</dbReference>
<evidence type="ECO:0000256" key="1">
    <source>
        <dbReference type="ARBA" id="ARBA00022603"/>
    </source>
</evidence>
<dbReference type="CDD" id="cd02440">
    <property type="entry name" value="AdoMet_MTases"/>
    <property type="match status" value="1"/>
</dbReference>
<organism evidence="4 5">
    <name type="scientific">Natronoglomus mannanivorans</name>
    <dbReference type="NCBI Taxonomy" id="2979990"/>
    <lineage>
        <taxon>Archaea</taxon>
        <taxon>Methanobacteriati</taxon>
        <taxon>Methanobacteriota</taxon>
        <taxon>Stenosarchaea group</taxon>
        <taxon>Halobacteria</taxon>
        <taxon>Halobacteriales</taxon>
        <taxon>Natrialbaceae</taxon>
        <taxon>Natronoglomus</taxon>
    </lineage>
</organism>